<dbReference type="Proteomes" id="UP000824533">
    <property type="component" value="Linkage Group LG17"/>
</dbReference>
<sequence>MLIGPQFTKMIPDIPESITQGHLAQTKMSAYELHKAMLKIFLCKGIQSTDDVTTEQIDRLLKEYAYRGSNISYTGDHIRKLQ</sequence>
<protein>
    <submittedName>
        <fullName evidence="1">Uncharacterized protein</fullName>
    </submittedName>
</protein>
<name>A0ACC1CSZ9_9NEOP</name>
<evidence type="ECO:0000313" key="2">
    <source>
        <dbReference type="Proteomes" id="UP000824533"/>
    </source>
</evidence>
<gene>
    <name evidence="1" type="ORF">K1T71_009843</name>
</gene>
<accession>A0ACC1CSZ9</accession>
<reference evidence="1 2" key="1">
    <citation type="journal article" date="2021" name="Front. Genet.">
        <title>Chromosome-Level Genome Assembly Reveals Significant Gene Expansion in the Toll and IMD Signaling Pathways of Dendrolimus kikuchii.</title>
        <authorList>
            <person name="Zhou J."/>
            <person name="Wu P."/>
            <person name="Xiong Z."/>
            <person name="Liu N."/>
            <person name="Zhao N."/>
            <person name="Ji M."/>
            <person name="Qiu Y."/>
            <person name="Yang B."/>
        </authorList>
    </citation>
    <scope>NUCLEOTIDE SEQUENCE [LARGE SCALE GENOMIC DNA]</scope>
    <source>
        <strain evidence="1">Ann1</strain>
    </source>
</reference>
<dbReference type="EMBL" id="CM034403">
    <property type="protein sequence ID" value="KAJ0174735.1"/>
    <property type="molecule type" value="Genomic_DNA"/>
</dbReference>
<keyword evidence="2" id="KW-1185">Reference proteome</keyword>
<proteinExistence type="predicted"/>
<comment type="caution">
    <text evidence="1">The sequence shown here is derived from an EMBL/GenBank/DDBJ whole genome shotgun (WGS) entry which is preliminary data.</text>
</comment>
<organism evidence="1 2">
    <name type="scientific">Dendrolimus kikuchii</name>
    <dbReference type="NCBI Taxonomy" id="765133"/>
    <lineage>
        <taxon>Eukaryota</taxon>
        <taxon>Metazoa</taxon>
        <taxon>Ecdysozoa</taxon>
        <taxon>Arthropoda</taxon>
        <taxon>Hexapoda</taxon>
        <taxon>Insecta</taxon>
        <taxon>Pterygota</taxon>
        <taxon>Neoptera</taxon>
        <taxon>Endopterygota</taxon>
        <taxon>Lepidoptera</taxon>
        <taxon>Glossata</taxon>
        <taxon>Ditrysia</taxon>
        <taxon>Bombycoidea</taxon>
        <taxon>Lasiocampidae</taxon>
        <taxon>Dendrolimus</taxon>
    </lineage>
</organism>
<evidence type="ECO:0000313" key="1">
    <source>
        <dbReference type="EMBL" id="KAJ0174735.1"/>
    </source>
</evidence>